<dbReference type="Pfam" id="PF06580">
    <property type="entry name" value="His_kinase"/>
    <property type="match status" value="1"/>
</dbReference>
<evidence type="ECO:0000256" key="13">
    <source>
        <dbReference type="SAM" id="Phobius"/>
    </source>
</evidence>
<dbReference type="GO" id="GO:0005886">
    <property type="term" value="C:plasma membrane"/>
    <property type="evidence" value="ECO:0007669"/>
    <property type="project" value="UniProtKB-SubCell"/>
</dbReference>
<name>A0A9X4QP13_9BACL</name>
<keyword evidence="10" id="KW-0902">Two-component regulatory system</keyword>
<dbReference type="PROSITE" id="PS50109">
    <property type="entry name" value="HIS_KIN"/>
    <property type="match status" value="1"/>
</dbReference>
<evidence type="ECO:0000259" key="14">
    <source>
        <dbReference type="PROSITE" id="PS50109"/>
    </source>
</evidence>
<evidence type="ECO:0000256" key="9">
    <source>
        <dbReference type="ARBA" id="ARBA00022840"/>
    </source>
</evidence>
<comment type="catalytic activity">
    <reaction evidence="1">
        <text>ATP + protein L-histidine = ADP + protein N-phospho-L-histidine.</text>
        <dbReference type="EC" id="2.7.13.3"/>
    </reaction>
</comment>
<keyword evidence="9" id="KW-0067">ATP-binding</keyword>
<dbReference type="PANTHER" id="PTHR34220">
    <property type="entry name" value="SENSOR HISTIDINE KINASE YPDA"/>
    <property type="match status" value="1"/>
</dbReference>
<keyword evidence="17" id="KW-1185">Reference proteome</keyword>
<keyword evidence="13" id="KW-1133">Transmembrane helix</keyword>
<keyword evidence="8 16" id="KW-0418">Kinase</keyword>
<dbReference type="InterPro" id="IPR050640">
    <property type="entry name" value="Bact_2-comp_sensor_kinase"/>
</dbReference>
<evidence type="ECO:0000256" key="11">
    <source>
        <dbReference type="ARBA" id="ARBA00023136"/>
    </source>
</evidence>
<dbReference type="Pfam" id="PF02518">
    <property type="entry name" value="HATPase_c"/>
    <property type="match status" value="1"/>
</dbReference>
<evidence type="ECO:0000256" key="8">
    <source>
        <dbReference type="ARBA" id="ARBA00022777"/>
    </source>
</evidence>
<feature type="domain" description="HAMP" evidence="15">
    <location>
        <begin position="114"/>
        <end position="166"/>
    </location>
</feature>
<comment type="subcellular location">
    <subcellularLocation>
        <location evidence="2">Cell membrane</location>
        <topology evidence="2">Multi-pass membrane protein</topology>
    </subcellularLocation>
</comment>
<dbReference type="Pfam" id="PF00672">
    <property type="entry name" value="HAMP"/>
    <property type="match status" value="1"/>
</dbReference>
<feature type="coiled-coil region" evidence="12">
    <location>
        <begin position="140"/>
        <end position="193"/>
    </location>
</feature>
<organism evidence="16 17">
    <name type="scientific">Cohnella ginsengisoli</name>
    <dbReference type="NCBI Taxonomy" id="425004"/>
    <lineage>
        <taxon>Bacteria</taxon>
        <taxon>Bacillati</taxon>
        <taxon>Bacillota</taxon>
        <taxon>Bacilli</taxon>
        <taxon>Bacillales</taxon>
        <taxon>Paenibacillaceae</taxon>
        <taxon>Cohnella</taxon>
    </lineage>
</organism>
<proteinExistence type="predicted"/>
<dbReference type="Proteomes" id="UP001153387">
    <property type="component" value="Unassembled WGS sequence"/>
</dbReference>
<dbReference type="RefSeq" id="WP_277566017.1">
    <property type="nucleotide sequence ID" value="NZ_JAPDHZ010000003.1"/>
</dbReference>
<dbReference type="AlphaFoldDB" id="A0A9X4QP13"/>
<evidence type="ECO:0000256" key="7">
    <source>
        <dbReference type="ARBA" id="ARBA00022741"/>
    </source>
</evidence>
<feature type="transmembrane region" description="Helical" evidence="13">
    <location>
        <begin position="93"/>
        <end position="112"/>
    </location>
</feature>
<keyword evidence="5" id="KW-0597">Phosphoprotein</keyword>
<dbReference type="InterPro" id="IPR003594">
    <property type="entry name" value="HATPase_dom"/>
</dbReference>
<dbReference type="InterPro" id="IPR005467">
    <property type="entry name" value="His_kinase_dom"/>
</dbReference>
<evidence type="ECO:0000256" key="6">
    <source>
        <dbReference type="ARBA" id="ARBA00022679"/>
    </source>
</evidence>
<evidence type="ECO:0000256" key="5">
    <source>
        <dbReference type="ARBA" id="ARBA00022553"/>
    </source>
</evidence>
<gene>
    <name evidence="16" type="ORF">OMP38_15990</name>
</gene>
<dbReference type="InterPro" id="IPR010559">
    <property type="entry name" value="Sig_transdc_His_kin_internal"/>
</dbReference>
<accession>A0A9X4QP13</accession>
<dbReference type="SMART" id="SM00304">
    <property type="entry name" value="HAMP"/>
    <property type="match status" value="1"/>
</dbReference>
<reference evidence="16 17" key="1">
    <citation type="submission" date="2022-10" db="EMBL/GenBank/DDBJ databases">
        <title>Comparative genomic analysis of Cohnella hashimotonis sp. nov., isolated from the International Space Station.</title>
        <authorList>
            <person name="Simpson A."/>
            <person name="Venkateswaran K."/>
        </authorList>
    </citation>
    <scope>NUCLEOTIDE SEQUENCE [LARGE SCALE GENOMIC DNA]</scope>
    <source>
        <strain evidence="16 17">DSM 18997</strain>
    </source>
</reference>
<dbReference type="InterPro" id="IPR003660">
    <property type="entry name" value="HAMP_dom"/>
</dbReference>
<dbReference type="EC" id="2.7.13.3" evidence="3"/>
<dbReference type="Gene3D" id="6.10.340.10">
    <property type="match status" value="1"/>
</dbReference>
<feature type="domain" description="Histidine kinase" evidence="14">
    <location>
        <begin position="284"/>
        <end position="388"/>
    </location>
</feature>
<dbReference type="SUPFAM" id="SSF55874">
    <property type="entry name" value="ATPase domain of HSP90 chaperone/DNA topoisomerase II/histidine kinase"/>
    <property type="match status" value="1"/>
</dbReference>
<dbReference type="PANTHER" id="PTHR34220:SF7">
    <property type="entry name" value="SENSOR HISTIDINE KINASE YPDA"/>
    <property type="match status" value="1"/>
</dbReference>
<evidence type="ECO:0000259" key="15">
    <source>
        <dbReference type="PROSITE" id="PS50885"/>
    </source>
</evidence>
<dbReference type="InterPro" id="IPR036890">
    <property type="entry name" value="HATPase_C_sf"/>
</dbReference>
<dbReference type="GO" id="GO:0000155">
    <property type="term" value="F:phosphorelay sensor kinase activity"/>
    <property type="evidence" value="ECO:0007669"/>
    <property type="project" value="InterPro"/>
</dbReference>
<dbReference type="SUPFAM" id="SSF158472">
    <property type="entry name" value="HAMP domain-like"/>
    <property type="match status" value="1"/>
</dbReference>
<keyword evidence="7" id="KW-0547">Nucleotide-binding</keyword>
<dbReference type="PROSITE" id="PS50885">
    <property type="entry name" value="HAMP"/>
    <property type="match status" value="1"/>
</dbReference>
<protein>
    <recommendedName>
        <fullName evidence="3">histidine kinase</fullName>
        <ecNumber evidence="3">2.7.13.3</ecNumber>
    </recommendedName>
</protein>
<dbReference type="GO" id="GO:0005524">
    <property type="term" value="F:ATP binding"/>
    <property type="evidence" value="ECO:0007669"/>
    <property type="project" value="UniProtKB-KW"/>
</dbReference>
<evidence type="ECO:0000256" key="1">
    <source>
        <dbReference type="ARBA" id="ARBA00000085"/>
    </source>
</evidence>
<evidence type="ECO:0000256" key="2">
    <source>
        <dbReference type="ARBA" id="ARBA00004651"/>
    </source>
</evidence>
<keyword evidence="6" id="KW-0808">Transferase</keyword>
<evidence type="ECO:0000313" key="16">
    <source>
        <dbReference type="EMBL" id="MDG0792200.1"/>
    </source>
</evidence>
<dbReference type="Gene3D" id="3.30.565.10">
    <property type="entry name" value="Histidine kinase-like ATPase, C-terminal domain"/>
    <property type="match status" value="1"/>
</dbReference>
<keyword evidence="12" id="KW-0175">Coiled coil</keyword>
<evidence type="ECO:0000256" key="12">
    <source>
        <dbReference type="SAM" id="Coils"/>
    </source>
</evidence>
<sequence length="390" mass="44699">MKIDLHPEAIKEIFHNVTLEGDLYLLQGNEIQYTTNPEVDLAQTADFAASPVSKDTIVIGEDFKGVPYLSDWRIVGRFKESAVLEEVRKSKYFVLYLAIPNVLLPTLIIIWFSRSLTARLVRILKHMKKVKNHSFETIARQDAQDEIGQLTAEFNRMTLQIKSLIHDVYIADIQKKELLIKRNQSQLHALQSQINPHFLFNSLETIRMRSLMKKEEETARIIHSMAKIFRKSLTWGKDWVTIRDELDLVACFLDIQKYRFGDKLEYRIEADESVLGLLIPKMSLQPLVENASIHGIEKLKEGGLIRVSVGKTEEGLVCTVQDNGAGIPPDRLASILSELERSEEMGESVGIKNVYYRLKLYYKDKVGFEVSSREGEGTTFRIVVKEDREG</sequence>
<evidence type="ECO:0000313" key="17">
    <source>
        <dbReference type="Proteomes" id="UP001153387"/>
    </source>
</evidence>
<keyword evidence="13" id="KW-0812">Transmembrane</keyword>
<dbReference type="EMBL" id="JAPDHZ010000003">
    <property type="protein sequence ID" value="MDG0792200.1"/>
    <property type="molecule type" value="Genomic_DNA"/>
</dbReference>
<keyword evidence="4" id="KW-1003">Cell membrane</keyword>
<evidence type="ECO:0000256" key="10">
    <source>
        <dbReference type="ARBA" id="ARBA00023012"/>
    </source>
</evidence>
<evidence type="ECO:0000256" key="3">
    <source>
        <dbReference type="ARBA" id="ARBA00012438"/>
    </source>
</evidence>
<evidence type="ECO:0000256" key="4">
    <source>
        <dbReference type="ARBA" id="ARBA00022475"/>
    </source>
</evidence>
<keyword evidence="11 13" id="KW-0472">Membrane</keyword>
<comment type="caution">
    <text evidence="16">The sequence shown here is derived from an EMBL/GenBank/DDBJ whole genome shotgun (WGS) entry which is preliminary data.</text>
</comment>
<dbReference type="CDD" id="cd06225">
    <property type="entry name" value="HAMP"/>
    <property type="match status" value="1"/>
</dbReference>